<evidence type="ECO:0000313" key="2">
    <source>
        <dbReference type="EMBL" id="RWX48111.1"/>
    </source>
</evidence>
<keyword evidence="3" id="KW-1185">Reference proteome</keyword>
<dbReference type="AlphaFoldDB" id="A0A444J4V0"/>
<evidence type="ECO:0000256" key="1">
    <source>
        <dbReference type="SAM" id="MobiDB-lite"/>
    </source>
</evidence>
<name>A0A444J4V0_9BACT</name>
<accession>A0A444J4V0</accession>
<proteinExistence type="predicted"/>
<evidence type="ECO:0000313" key="3">
    <source>
        <dbReference type="Proteomes" id="UP000287853"/>
    </source>
</evidence>
<sequence>MTRRRPGIRSSSPRNDLKKDCFLGRGFGGED</sequence>
<feature type="region of interest" description="Disordered" evidence="1">
    <location>
        <begin position="1"/>
        <end position="31"/>
    </location>
</feature>
<dbReference type="EMBL" id="MTKO01000007">
    <property type="protein sequence ID" value="RWX48111.1"/>
    <property type="molecule type" value="Genomic_DNA"/>
</dbReference>
<dbReference type="Proteomes" id="UP000287853">
    <property type="component" value="Unassembled WGS sequence"/>
</dbReference>
<reference evidence="2 3" key="1">
    <citation type="submission" date="2017-01" db="EMBL/GenBank/DDBJ databases">
        <title>The cable genome- insights into the physiology and evolution of filamentous bacteria capable of sulfide oxidation via long distance electron transfer.</title>
        <authorList>
            <person name="Schreiber L."/>
            <person name="Bjerg J.T."/>
            <person name="Boggild A."/>
            <person name="Van De Vossenberg J."/>
            <person name="Meysman F."/>
            <person name="Nielsen L.P."/>
            <person name="Schramm A."/>
            <person name="Kjeldsen K.U."/>
        </authorList>
    </citation>
    <scope>NUCLEOTIDE SEQUENCE [LARGE SCALE GENOMIC DNA]</scope>
    <source>
        <strain evidence="2">MCF</strain>
    </source>
</reference>
<comment type="caution">
    <text evidence="2">The sequence shown here is derived from an EMBL/GenBank/DDBJ whole genome shotgun (WGS) entry which is preliminary data.</text>
</comment>
<organism evidence="2 3">
    <name type="scientific">Candidatus Electrothrix aarhusensis</name>
    <dbReference type="NCBI Taxonomy" id="1859131"/>
    <lineage>
        <taxon>Bacteria</taxon>
        <taxon>Pseudomonadati</taxon>
        <taxon>Thermodesulfobacteriota</taxon>
        <taxon>Desulfobulbia</taxon>
        <taxon>Desulfobulbales</taxon>
        <taxon>Desulfobulbaceae</taxon>
        <taxon>Candidatus Electrothrix</taxon>
    </lineage>
</organism>
<protein>
    <submittedName>
        <fullName evidence="2">Uncharacterized protein</fullName>
    </submittedName>
</protein>
<gene>
    <name evidence="2" type="ORF">H206_05341</name>
</gene>